<dbReference type="EMBL" id="JAEMNX010000015">
    <property type="protein sequence ID" value="MBJ7538630.1"/>
    <property type="molecule type" value="Genomic_DNA"/>
</dbReference>
<feature type="domain" description="Rieske" evidence="6">
    <location>
        <begin position="15"/>
        <end position="116"/>
    </location>
</feature>
<keyword evidence="5" id="KW-0411">Iron-sulfur</keyword>
<organism evidence="7 8">
    <name type="scientific">Marinomonas transparens</name>
    <dbReference type="NCBI Taxonomy" id="2795388"/>
    <lineage>
        <taxon>Bacteria</taxon>
        <taxon>Pseudomonadati</taxon>
        <taxon>Pseudomonadota</taxon>
        <taxon>Gammaproteobacteria</taxon>
        <taxon>Oceanospirillales</taxon>
        <taxon>Oceanospirillaceae</taxon>
        <taxon>Marinomonas</taxon>
    </lineage>
</organism>
<keyword evidence="8" id="KW-1185">Reference proteome</keyword>
<accession>A0A934N0J6</accession>
<name>A0A934N0J6_9GAMM</name>
<evidence type="ECO:0000256" key="4">
    <source>
        <dbReference type="ARBA" id="ARBA00023004"/>
    </source>
</evidence>
<dbReference type="RefSeq" id="WP_199469039.1">
    <property type="nucleotide sequence ID" value="NZ_JAEMNX010000015.1"/>
</dbReference>
<dbReference type="GO" id="GO:0016491">
    <property type="term" value="F:oxidoreductase activity"/>
    <property type="evidence" value="ECO:0007669"/>
    <property type="project" value="UniProtKB-KW"/>
</dbReference>
<dbReference type="InterPro" id="IPR017941">
    <property type="entry name" value="Rieske_2Fe-2S"/>
</dbReference>
<dbReference type="GO" id="GO:0046872">
    <property type="term" value="F:metal ion binding"/>
    <property type="evidence" value="ECO:0007669"/>
    <property type="project" value="UniProtKB-KW"/>
</dbReference>
<dbReference type="PROSITE" id="PS51296">
    <property type="entry name" value="RIESKE"/>
    <property type="match status" value="1"/>
</dbReference>
<keyword evidence="4" id="KW-0408">Iron</keyword>
<evidence type="ECO:0000259" key="6">
    <source>
        <dbReference type="PROSITE" id="PS51296"/>
    </source>
</evidence>
<keyword evidence="1" id="KW-0001">2Fe-2S</keyword>
<reference evidence="7" key="1">
    <citation type="submission" date="2020-12" db="EMBL/GenBank/DDBJ databases">
        <title>Marinomonas arctica sp. nov., a psychrotolerant bacterium isolated from the Arctic.</title>
        <authorList>
            <person name="Zhang Y."/>
        </authorList>
    </citation>
    <scope>NUCLEOTIDE SEQUENCE</scope>
    <source>
        <strain evidence="7">C1424</strain>
    </source>
</reference>
<dbReference type="AlphaFoldDB" id="A0A934N0J6"/>
<evidence type="ECO:0000256" key="2">
    <source>
        <dbReference type="ARBA" id="ARBA00022723"/>
    </source>
</evidence>
<dbReference type="Pfam" id="PF19112">
    <property type="entry name" value="VanA_C"/>
    <property type="match status" value="1"/>
</dbReference>
<evidence type="ECO:0000256" key="5">
    <source>
        <dbReference type="ARBA" id="ARBA00023014"/>
    </source>
</evidence>
<dbReference type="Gene3D" id="2.102.10.10">
    <property type="entry name" value="Rieske [2Fe-2S] iron-sulphur domain"/>
    <property type="match status" value="1"/>
</dbReference>
<evidence type="ECO:0000313" key="8">
    <source>
        <dbReference type="Proteomes" id="UP000628710"/>
    </source>
</evidence>
<dbReference type="PANTHER" id="PTHR21266">
    <property type="entry name" value="IRON-SULFUR DOMAIN CONTAINING PROTEIN"/>
    <property type="match status" value="1"/>
</dbReference>
<dbReference type="GO" id="GO:0051537">
    <property type="term" value="F:2 iron, 2 sulfur cluster binding"/>
    <property type="evidence" value="ECO:0007669"/>
    <property type="project" value="UniProtKB-KW"/>
</dbReference>
<sequence length="357" mass="40942">MYPFKYKSSIVKNRWYMAAFSTEITREPMERTMLNKPVVMYRKEDGTPVAMYGLCPHRYLPLVEGRVEGDAIVCGYHGFKFADNGDCIDIPSQDKVTGKMCQPVYKLVERGPLCWIWMGDEDKCDTDLIPPYEDFGLDQPDWDFHSENYFHLDGRSQLLVDNLMDLTHLPYVHHHVDGKDAMAKIPLVTEEHEKSYRVLRHGKAPWNDYFKLVFGPEAQFDGLCDFSIRSDFYGPEFISTSLPIITKVPGKAEVPKELGALMILHGITPETDHTTHYFGFSTRNFRLGDESLDNFQLAADKKIRGQDVVAINAVEKRLDFAVTQQRELLVIADKPAVQVRRKIEAMLAEEKIPLEEA</sequence>
<evidence type="ECO:0000256" key="1">
    <source>
        <dbReference type="ARBA" id="ARBA00022714"/>
    </source>
</evidence>
<evidence type="ECO:0000256" key="3">
    <source>
        <dbReference type="ARBA" id="ARBA00023002"/>
    </source>
</evidence>
<dbReference type="Proteomes" id="UP000628710">
    <property type="component" value="Unassembled WGS sequence"/>
</dbReference>
<proteinExistence type="predicted"/>
<dbReference type="InterPro" id="IPR036922">
    <property type="entry name" value="Rieske_2Fe-2S_sf"/>
</dbReference>
<dbReference type="SUPFAM" id="SSF50022">
    <property type="entry name" value="ISP domain"/>
    <property type="match status" value="1"/>
</dbReference>
<gene>
    <name evidence="7" type="ORF">I8J31_13170</name>
</gene>
<evidence type="ECO:0000313" key="7">
    <source>
        <dbReference type="EMBL" id="MBJ7538630.1"/>
    </source>
</evidence>
<keyword evidence="2" id="KW-0479">Metal-binding</keyword>
<protein>
    <submittedName>
        <fullName evidence="7">Rieske 2Fe-2S domain-containing protein</fullName>
    </submittedName>
</protein>
<dbReference type="InterPro" id="IPR044043">
    <property type="entry name" value="VanA_C_cat"/>
</dbReference>
<dbReference type="InterPro" id="IPR050584">
    <property type="entry name" value="Cholesterol_7-desaturase"/>
</dbReference>
<dbReference type="Pfam" id="PF00355">
    <property type="entry name" value="Rieske"/>
    <property type="match status" value="1"/>
</dbReference>
<dbReference type="SUPFAM" id="SSF55961">
    <property type="entry name" value="Bet v1-like"/>
    <property type="match status" value="1"/>
</dbReference>
<dbReference type="PANTHER" id="PTHR21266:SF60">
    <property type="entry name" value="3-KETOSTEROID-9-ALPHA-MONOOXYGENASE, OXYGENASE COMPONENT"/>
    <property type="match status" value="1"/>
</dbReference>
<dbReference type="Gene3D" id="3.90.380.10">
    <property type="entry name" value="Naphthalene 1,2-dioxygenase Alpha Subunit, Chain A, domain 1"/>
    <property type="match status" value="1"/>
</dbReference>
<keyword evidence="3" id="KW-0560">Oxidoreductase</keyword>
<comment type="caution">
    <text evidence="7">The sequence shown here is derived from an EMBL/GenBank/DDBJ whole genome shotgun (WGS) entry which is preliminary data.</text>
</comment>